<feature type="region of interest" description="Disordered" evidence="1">
    <location>
        <begin position="191"/>
        <end position="211"/>
    </location>
</feature>
<name>D7E2V2_NOSA0</name>
<evidence type="ECO:0000313" key="3">
    <source>
        <dbReference type="EMBL" id="ADI63479.1"/>
    </source>
</evidence>
<sequence length="636" mass="71327">MIKVTLKKEDMQLIASILEEQLQMELPPDKVFQVRCAIQNDELMVLIQHPVNVSLETQKIFAVLEETLQSQSQYHEQRVKFYVRVSGEKVPYTKNSIIVKPKKIQEDSRIIGEEASTGSDYSTANHQLIFPPLNILNPPSPSPTTEDNISDNPFNLLVDDHMSDNPFNLLVDDNISDSSYSSDTLFGSDHSLLEESKDSPGEAEKFDPFGDGKNLSKTKHLSVSSLPILLGGVLGVAVIFGGGNFFLIRACVIGECKELQIAQQFKSNTQELIRQAKSQKELVAVQQQIDTVISDLKVIPQWSPRYQSAQEINLSFSDQSAKITQVLKALESANIAEKKTKTPPTSLEELRARQSLWRQAIIPLESIKPGNELYGLVRGNLSKYQSNLQTLNQQLLSEESWLKKLTTAKTVAESALKREANAKSDNDWQRVQFAWQEVVNDLKSIPSNSTTHQEAKNLLTDYQPKLRLARNRAKKQAAAALNFKQAVNMANQAKVYETQNKWQAAIASWEQAVQIAKQVSQDSSFYSQAQSLIQPYSTAQAQAKEKQQLDGNLAQTRADLGKTCVNKMRFCIFNIETRGIVVRLTPEYDQALQSNPGVQSHLQALQEALGVISENSNLPVFLYNSQGQERYMKMPQ</sequence>
<proteinExistence type="predicted"/>
<dbReference type="SUPFAM" id="SSF48452">
    <property type="entry name" value="TPR-like"/>
    <property type="match status" value="1"/>
</dbReference>
<dbReference type="InterPro" id="IPR011990">
    <property type="entry name" value="TPR-like_helical_dom_sf"/>
</dbReference>
<feature type="transmembrane region" description="Helical" evidence="2">
    <location>
        <begin position="226"/>
        <end position="248"/>
    </location>
</feature>
<protein>
    <submittedName>
        <fullName evidence="3">Uncharacterized protein</fullName>
    </submittedName>
</protein>
<dbReference type="Proteomes" id="UP000001511">
    <property type="component" value="Chromosome"/>
</dbReference>
<keyword evidence="2" id="KW-1133">Transmembrane helix</keyword>
<dbReference type="HOGENOM" id="CLU_019299_0_0_3"/>
<evidence type="ECO:0000256" key="2">
    <source>
        <dbReference type="SAM" id="Phobius"/>
    </source>
</evidence>
<gene>
    <name evidence="3" type="ordered locus">Aazo_1153</name>
</gene>
<feature type="compositionally biased region" description="Basic and acidic residues" evidence="1">
    <location>
        <begin position="191"/>
        <end position="210"/>
    </location>
</feature>
<keyword evidence="2" id="KW-0472">Membrane</keyword>
<dbReference type="EMBL" id="CP002059">
    <property type="protein sequence ID" value="ADI63479.1"/>
    <property type="molecule type" value="Genomic_DNA"/>
</dbReference>
<keyword evidence="4" id="KW-1185">Reference proteome</keyword>
<dbReference type="AlphaFoldDB" id="D7E2V2"/>
<keyword evidence="2" id="KW-0812">Transmembrane</keyword>
<dbReference type="STRING" id="551115.Aazo_1153"/>
<dbReference type="KEGG" id="naz:Aazo_1153"/>
<evidence type="ECO:0000313" key="4">
    <source>
        <dbReference type="Proteomes" id="UP000001511"/>
    </source>
</evidence>
<dbReference type="eggNOG" id="COG0457">
    <property type="taxonomic scope" value="Bacteria"/>
</dbReference>
<organism evidence="3 4">
    <name type="scientific">Nostoc azollae (strain 0708)</name>
    <name type="common">Anabaena azollae (strain 0708)</name>
    <dbReference type="NCBI Taxonomy" id="551115"/>
    <lineage>
        <taxon>Bacteria</taxon>
        <taxon>Bacillati</taxon>
        <taxon>Cyanobacteriota</taxon>
        <taxon>Cyanophyceae</taxon>
        <taxon>Nostocales</taxon>
        <taxon>Nostocaceae</taxon>
        <taxon>Trichormus</taxon>
    </lineage>
</organism>
<evidence type="ECO:0000256" key="1">
    <source>
        <dbReference type="SAM" id="MobiDB-lite"/>
    </source>
</evidence>
<accession>D7E2V2</accession>
<reference evidence="3 4" key="1">
    <citation type="journal article" date="2010" name="PLoS ONE">
        <title>Genome erosion in a nitrogen-fixing vertically transmitted endosymbiotic multicellular cyanobacterium.</title>
        <authorList>
            <person name="Ran L."/>
            <person name="Larsson J."/>
            <person name="Vigil-Stenman T."/>
            <person name="Nylander J.A."/>
            <person name="Ininbergs K."/>
            <person name="Zheng W.W."/>
            <person name="Lapidus A."/>
            <person name="Lowry S."/>
            <person name="Haselkorn R."/>
            <person name="Bergman B."/>
        </authorList>
    </citation>
    <scope>NUCLEOTIDE SEQUENCE [LARGE SCALE GENOMIC DNA]</scope>
    <source>
        <strain evidence="3 4">0708</strain>
    </source>
</reference>